<dbReference type="InterPro" id="IPR000385">
    <property type="entry name" value="MoaA_NifB_PqqE_Fe-S-bd_CS"/>
</dbReference>
<keyword evidence="10" id="KW-0411">Iron-sulfur</keyword>
<evidence type="ECO:0000256" key="3">
    <source>
        <dbReference type="ARBA" id="ARBA00005155"/>
    </source>
</evidence>
<keyword evidence="7" id="KW-0949">S-adenosyl-L-methionine</keyword>
<evidence type="ECO:0000256" key="1">
    <source>
        <dbReference type="ARBA" id="ARBA00001966"/>
    </source>
</evidence>
<organism evidence="16">
    <name type="scientific">uncultured Alphaproteobacteria bacterium</name>
    <dbReference type="NCBI Taxonomy" id="91750"/>
    <lineage>
        <taxon>Bacteria</taxon>
        <taxon>Pseudomonadati</taxon>
        <taxon>Pseudomonadota</taxon>
        <taxon>Alphaproteobacteria</taxon>
        <taxon>environmental samples</taxon>
    </lineage>
</organism>
<dbReference type="GO" id="GO:0051539">
    <property type="term" value="F:4 iron, 4 sulfur cluster binding"/>
    <property type="evidence" value="ECO:0007669"/>
    <property type="project" value="UniProtKB-KW"/>
</dbReference>
<dbReference type="PROSITE" id="PS01305">
    <property type="entry name" value="MOAA_NIFB_PQQE"/>
    <property type="match status" value="1"/>
</dbReference>
<gene>
    <name evidence="16" type="primary">nifB</name>
    <name evidence="16" type="ORF">KL86APRO_12206</name>
</gene>
<evidence type="ECO:0000256" key="13">
    <source>
        <dbReference type="ARBA" id="ARBA00030926"/>
    </source>
</evidence>
<reference evidence="16" key="1">
    <citation type="submission" date="2016-04" db="EMBL/GenBank/DDBJ databases">
        <authorList>
            <person name="Evans L.H."/>
            <person name="Alamgir A."/>
            <person name="Owens N."/>
            <person name="Weber N.D."/>
            <person name="Virtaneva K."/>
            <person name="Barbian K."/>
            <person name="Babar A."/>
            <person name="Rosenke K."/>
        </authorList>
    </citation>
    <scope>NUCLEOTIDE SEQUENCE</scope>
    <source>
        <strain evidence="16">86</strain>
    </source>
</reference>
<evidence type="ECO:0000256" key="14">
    <source>
        <dbReference type="ARBA" id="ARBA00032102"/>
    </source>
</evidence>
<dbReference type="AlphaFoldDB" id="A0A212K603"/>
<dbReference type="Gene3D" id="3.20.20.70">
    <property type="entry name" value="Aldolase class I"/>
    <property type="match status" value="1"/>
</dbReference>
<evidence type="ECO:0000256" key="5">
    <source>
        <dbReference type="ARBA" id="ARBA00021702"/>
    </source>
</evidence>
<dbReference type="EMBL" id="FLUO01000001">
    <property type="protein sequence ID" value="SBW07143.1"/>
    <property type="molecule type" value="Genomic_DNA"/>
</dbReference>
<dbReference type="InterPro" id="IPR013785">
    <property type="entry name" value="Aldolase_TIM"/>
</dbReference>
<evidence type="ECO:0000256" key="7">
    <source>
        <dbReference type="ARBA" id="ARBA00022691"/>
    </source>
</evidence>
<dbReference type="SUPFAM" id="SSF53146">
    <property type="entry name" value="Nitrogenase accessory factor-like"/>
    <property type="match status" value="1"/>
</dbReference>
<dbReference type="InterPro" id="IPR006638">
    <property type="entry name" value="Elp3/MiaA/NifB-like_rSAM"/>
</dbReference>
<dbReference type="InterPro" id="IPR005980">
    <property type="entry name" value="Nase_CF_NifB"/>
</dbReference>
<dbReference type="SFLD" id="SFLDF00281">
    <property type="entry name" value="FeMo_cofactor_biosynthesis_pro"/>
    <property type="match status" value="1"/>
</dbReference>
<dbReference type="InterPro" id="IPR003731">
    <property type="entry name" value="Di-Nase_FeMo-co_biosynth"/>
</dbReference>
<comment type="similarity">
    <text evidence="4">Belongs to the radical SAM superfamily. NifB family.</text>
</comment>
<evidence type="ECO:0000256" key="10">
    <source>
        <dbReference type="ARBA" id="ARBA00023014"/>
    </source>
</evidence>
<evidence type="ECO:0000256" key="6">
    <source>
        <dbReference type="ARBA" id="ARBA00022485"/>
    </source>
</evidence>
<dbReference type="SMART" id="SM00729">
    <property type="entry name" value="Elp3"/>
    <property type="match status" value="1"/>
</dbReference>
<comment type="pathway">
    <text evidence="3">Cofactor biosynthesis; Fe-Mo cofactor biosynthesis.</text>
</comment>
<keyword evidence="12" id="KW-0456">Lyase</keyword>
<comment type="function">
    <text evidence="2">Involved in the biosynthesis of the iron-molybdenum cofactor (FeMo-co or M-cluster) found in the dinitrogenase enzyme of the nitrogenase complex in nitrogen-fixing microorganisms. NifB catalyzes the crucial step of radical SAM-dependent carbide insertion that occurs concomitant with the insertion of a 9th sulfur and the rearrangement/coupling of two [4Fe-4S] clusters into a [8Fe-9S-C] cluster, the precursor to the M-cluster.</text>
</comment>
<dbReference type="UniPathway" id="UPA00782"/>
<keyword evidence="9" id="KW-0408">Iron</keyword>
<dbReference type="InterPro" id="IPR036105">
    <property type="entry name" value="DiNase_FeMo-co_biosyn_sf"/>
</dbReference>
<sequence length="443" mass="46902">MPLGSLETTHCATGCGSADSPLPPALRAKIETHPCYSETAHLRFARMHVAVAPACNVQCNYCNRKFDCANESRPGVVSELLEPAQALRKVKAVAAKIPQLTVMGIAGPGDPLANPRRTFETLRAVGREMPGLKLCLSTNGLALARHVDEIAALGVDHVTITINAVDPHVAARIYAWVTWEGRRLTGAEGAAVLIREQLRGLDQLVARGILVKVNSVMIPGINDRHLPAVSRLIRRKGAFLHNVMPLISAPEHGTAFGLAGRRGPTDAELQALRDACAGDMTMMWHCKQCRADAVGMLGEDRNAEFTMDKVAAIEAAGATAPRPQRIAVATSGGGVIDVHFGHAAAFAIYEVSAAGAHRVETRPVAPYCTGECDDGDDLDRIVAALADCAAVACARIGRAPWERLEAAGIRPDGAHGWEAIEPALAAIFAELPAAPADRTRAAV</sequence>
<name>A0A212K603_9PROT</name>
<keyword evidence="11" id="KW-0535">Nitrogen fixation</keyword>
<evidence type="ECO:0000256" key="4">
    <source>
        <dbReference type="ARBA" id="ARBA00006804"/>
    </source>
</evidence>
<evidence type="ECO:0000259" key="15">
    <source>
        <dbReference type="PROSITE" id="PS51918"/>
    </source>
</evidence>
<comment type="cofactor">
    <cofactor evidence="1">
        <name>[4Fe-4S] cluster</name>
        <dbReference type="ChEBI" id="CHEBI:49883"/>
    </cofactor>
</comment>
<dbReference type="NCBIfam" id="TIGR01290">
    <property type="entry name" value="nifB"/>
    <property type="match status" value="1"/>
</dbReference>
<evidence type="ECO:0000256" key="9">
    <source>
        <dbReference type="ARBA" id="ARBA00023004"/>
    </source>
</evidence>
<keyword evidence="6" id="KW-0004">4Fe-4S</keyword>
<dbReference type="PANTHER" id="PTHR43787:SF13">
    <property type="entry name" value="FEMO COFACTOR BIOSYNTHESIS PROTEIN NIFB"/>
    <property type="match status" value="1"/>
</dbReference>
<protein>
    <recommendedName>
        <fullName evidence="5">FeMo cofactor biosynthesis protein NifB</fullName>
    </recommendedName>
    <alternativeName>
        <fullName evidence="14">Nitrogenase cofactor maturase NifB</fullName>
    </alternativeName>
    <alternativeName>
        <fullName evidence="13">Radical SAM assemblase NifB</fullName>
    </alternativeName>
</protein>
<dbReference type="Pfam" id="PF04055">
    <property type="entry name" value="Radical_SAM"/>
    <property type="match status" value="1"/>
</dbReference>
<keyword evidence="8" id="KW-0479">Metal-binding</keyword>
<dbReference type="PANTHER" id="PTHR43787">
    <property type="entry name" value="FEMO COFACTOR BIOSYNTHESIS PROTEIN NIFB-RELATED"/>
    <property type="match status" value="1"/>
</dbReference>
<dbReference type="GO" id="GO:0032324">
    <property type="term" value="P:molybdopterin cofactor biosynthetic process"/>
    <property type="evidence" value="ECO:0007669"/>
    <property type="project" value="UniProtKB-ARBA"/>
</dbReference>
<evidence type="ECO:0000256" key="2">
    <source>
        <dbReference type="ARBA" id="ARBA00003522"/>
    </source>
</evidence>
<dbReference type="SFLD" id="SFLDG01068">
    <property type="entry name" value="FeMo_cofactor_biosynthesis_pro"/>
    <property type="match status" value="1"/>
</dbReference>
<dbReference type="PROSITE" id="PS51918">
    <property type="entry name" value="RADICAL_SAM"/>
    <property type="match status" value="1"/>
</dbReference>
<dbReference type="SFLD" id="SFLDG01067">
    <property type="entry name" value="SPASM/twitch_domain_containing"/>
    <property type="match status" value="1"/>
</dbReference>
<dbReference type="Gene3D" id="3.30.420.130">
    <property type="entry name" value="Dinitrogenase iron-molybdenum cofactor biosynthesis domain"/>
    <property type="match status" value="1"/>
</dbReference>
<dbReference type="SUPFAM" id="SSF102114">
    <property type="entry name" value="Radical SAM enzymes"/>
    <property type="match status" value="1"/>
</dbReference>
<dbReference type="InterPro" id="IPR007197">
    <property type="entry name" value="rSAM"/>
</dbReference>
<evidence type="ECO:0000256" key="11">
    <source>
        <dbReference type="ARBA" id="ARBA00023231"/>
    </source>
</evidence>
<feature type="domain" description="Radical SAM core" evidence="15">
    <location>
        <begin position="34"/>
        <end position="292"/>
    </location>
</feature>
<dbReference type="SFLD" id="SFLDS00029">
    <property type="entry name" value="Radical_SAM"/>
    <property type="match status" value="1"/>
</dbReference>
<dbReference type="InterPro" id="IPR058240">
    <property type="entry name" value="rSAM_sf"/>
</dbReference>
<evidence type="ECO:0000313" key="16">
    <source>
        <dbReference type="EMBL" id="SBW07143.1"/>
    </source>
</evidence>
<evidence type="ECO:0000256" key="8">
    <source>
        <dbReference type="ARBA" id="ARBA00022723"/>
    </source>
</evidence>
<accession>A0A212K603</accession>
<proteinExistence type="inferred from homology"/>
<dbReference type="GO" id="GO:0046872">
    <property type="term" value="F:metal ion binding"/>
    <property type="evidence" value="ECO:0007669"/>
    <property type="project" value="UniProtKB-KW"/>
</dbReference>
<evidence type="ECO:0000256" key="12">
    <source>
        <dbReference type="ARBA" id="ARBA00023239"/>
    </source>
</evidence>
<dbReference type="GO" id="GO:0016829">
    <property type="term" value="F:lyase activity"/>
    <property type="evidence" value="ECO:0007669"/>
    <property type="project" value="UniProtKB-KW"/>
</dbReference>
<dbReference type="Pfam" id="PF02579">
    <property type="entry name" value="Nitro_FeMo-Co"/>
    <property type="match status" value="1"/>
</dbReference>